<keyword evidence="1" id="KW-1133">Transmembrane helix</keyword>
<evidence type="ECO:0000313" key="2">
    <source>
        <dbReference type="EMBL" id="GGN63276.1"/>
    </source>
</evidence>
<gene>
    <name evidence="2" type="ORF">GCM10012285_64120</name>
</gene>
<comment type="caution">
    <text evidence="2">The sequence shown here is derived from an EMBL/GenBank/DDBJ whole genome shotgun (WGS) entry which is preliminary data.</text>
</comment>
<accession>A0ABQ2K2Y7</accession>
<dbReference type="RefSeq" id="WP_189104104.1">
    <property type="nucleotide sequence ID" value="NZ_BMND01000051.1"/>
</dbReference>
<evidence type="ECO:0000256" key="1">
    <source>
        <dbReference type="SAM" id="Phobius"/>
    </source>
</evidence>
<evidence type="ECO:0000313" key="3">
    <source>
        <dbReference type="Proteomes" id="UP000600080"/>
    </source>
</evidence>
<evidence type="ECO:0008006" key="4">
    <source>
        <dbReference type="Google" id="ProtNLM"/>
    </source>
</evidence>
<keyword evidence="1" id="KW-0812">Transmembrane</keyword>
<reference evidence="3" key="1">
    <citation type="journal article" date="2019" name="Int. J. Syst. Evol. Microbiol.">
        <title>The Global Catalogue of Microorganisms (GCM) 10K type strain sequencing project: providing services to taxonomists for standard genome sequencing and annotation.</title>
        <authorList>
            <consortium name="The Broad Institute Genomics Platform"/>
            <consortium name="The Broad Institute Genome Sequencing Center for Infectious Disease"/>
            <person name="Wu L."/>
            <person name="Ma J."/>
        </authorList>
    </citation>
    <scope>NUCLEOTIDE SEQUENCE [LARGE SCALE GENOMIC DNA]</scope>
    <source>
        <strain evidence="3">CGMCC 4.7323</strain>
    </source>
</reference>
<sequence length="54" mass="5823">MPEWALAILVPVGLLAVGLGLFWVWARLGTKEPLKHDNQMPETHFRQGGGLGGG</sequence>
<keyword evidence="1" id="KW-0472">Membrane</keyword>
<protein>
    <recommendedName>
        <fullName evidence="4">Secreted protein</fullName>
    </recommendedName>
</protein>
<dbReference type="Proteomes" id="UP000600080">
    <property type="component" value="Unassembled WGS sequence"/>
</dbReference>
<keyword evidence="3" id="KW-1185">Reference proteome</keyword>
<name>A0ABQ2K2Y7_9ACTN</name>
<proteinExistence type="predicted"/>
<organism evidence="2 3">
    <name type="scientific">Streptomyces kronopolitis</name>
    <dbReference type="NCBI Taxonomy" id="1612435"/>
    <lineage>
        <taxon>Bacteria</taxon>
        <taxon>Bacillati</taxon>
        <taxon>Actinomycetota</taxon>
        <taxon>Actinomycetes</taxon>
        <taxon>Kitasatosporales</taxon>
        <taxon>Streptomycetaceae</taxon>
        <taxon>Streptomyces</taxon>
    </lineage>
</organism>
<dbReference type="EMBL" id="BMND01000051">
    <property type="protein sequence ID" value="GGN63276.1"/>
    <property type="molecule type" value="Genomic_DNA"/>
</dbReference>
<feature type="transmembrane region" description="Helical" evidence="1">
    <location>
        <begin position="6"/>
        <end position="26"/>
    </location>
</feature>
<dbReference type="GeneID" id="301552077"/>